<feature type="transmembrane region" description="Helical" evidence="1">
    <location>
        <begin position="175"/>
        <end position="192"/>
    </location>
</feature>
<keyword evidence="1" id="KW-1133">Transmembrane helix</keyword>
<proteinExistence type="predicted"/>
<protein>
    <submittedName>
        <fullName evidence="3">Putative fatty acid desaturase, type 1</fullName>
        <ecNumber evidence="3">1.14.19.3</ecNumber>
    </submittedName>
</protein>
<dbReference type="RefSeq" id="WP_098037905.1">
    <property type="nucleotide sequence ID" value="NZ_CWGJ01000011.1"/>
</dbReference>
<accession>A0A0H5DNS8</accession>
<keyword evidence="1" id="KW-0812">Transmembrane</keyword>
<dbReference type="GO" id="GO:0008610">
    <property type="term" value="P:lipid biosynthetic process"/>
    <property type="evidence" value="ECO:0007669"/>
    <property type="project" value="UniProtKB-ARBA"/>
</dbReference>
<reference evidence="4" key="1">
    <citation type="submission" date="2015-06" db="EMBL/GenBank/DDBJ databases">
        <authorList>
            <person name="Bertelli C."/>
        </authorList>
    </citation>
    <scope>NUCLEOTIDE SEQUENCE [LARGE SCALE GENOMIC DNA]</scope>
    <source>
        <strain evidence="4">CRIB-30</strain>
    </source>
</reference>
<feature type="transmembrane region" description="Helical" evidence="1">
    <location>
        <begin position="51"/>
        <end position="71"/>
    </location>
</feature>
<evidence type="ECO:0000256" key="1">
    <source>
        <dbReference type="SAM" id="Phobius"/>
    </source>
</evidence>
<dbReference type="Pfam" id="PF00487">
    <property type="entry name" value="FA_desaturase"/>
    <property type="match status" value="1"/>
</dbReference>
<dbReference type="PANTHER" id="PTHR19353">
    <property type="entry name" value="FATTY ACID DESATURASE 2"/>
    <property type="match status" value="1"/>
</dbReference>
<dbReference type="InterPro" id="IPR012171">
    <property type="entry name" value="Fatty_acid_desaturase"/>
</dbReference>
<dbReference type="CDD" id="cd03506">
    <property type="entry name" value="Delta6-FADS-like"/>
    <property type="match status" value="1"/>
</dbReference>
<keyword evidence="4" id="KW-1185">Reference proteome</keyword>
<sequence length="373" mass="42909">MKASPPCVEIKSQKAKGVRFPKTEESQFYDELKKRVDSHFKRFGISPKGDMLLSLKILAITLVYAVSYGLILSDSFGLWGLITLFSILGITKGLIGFNVVHDALHGALTKNQKINRLLGYWFDLNGTSSLVWKVAHNTVHHTYTNIPGYDDDIDKAIWLRLSPKDKIYWFHKYQCYYAPFLYALISLNWVFYSDFAWFYREWKQNKVSTSDLSIFLALKFTNIFLFLALPLMLLSNPWWQIVLAFTSMHVAGGLLIAVVFQLAHIVRGVHYLEPTEGGQMKFDWVMHEMMTTSNFGVNNRLLTALVGGLNYQIEHHLFPHISHIHYPDISKILKDLCRERSVTYNEHASFAEALKSHFNALKILGSTKDCFKL</sequence>
<dbReference type="PANTHER" id="PTHR19353:SF19">
    <property type="entry name" value="DELTA(5) FATTY ACID DESATURASE C-RELATED"/>
    <property type="match status" value="1"/>
</dbReference>
<dbReference type="Proteomes" id="UP000220251">
    <property type="component" value="Unassembled WGS sequence"/>
</dbReference>
<dbReference type="GO" id="GO:0016213">
    <property type="term" value="F:acyl-CoA 6-desaturase activity"/>
    <property type="evidence" value="ECO:0007669"/>
    <property type="project" value="UniProtKB-EC"/>
</dbReference>
<keyword evidence="1" id="KW-0472">Membrane</keyword>
<gene>
    <name evidence="3" type="ORF">ELAC_0699</name>
</gene>
<feature type="domain" description="Fatty acid desaturase" evidence="2">
    <location>
        <begin position="79"/>
        <end position="346"/>
    </location>
</feature>
<dbReference type="AlphaFoldDB" id="A0A0H5DNS8"/>
<dbReference type="PIRSF" id="PIRSF015921">
    <property type="entry name" value="FA_sphinglp_des"/>
    <property type="match status" value="1"/>
</dbReference>
<name>A0A0H5DNS8_9BACT</name>
<dbReference type="InterPro" id="IPR005804">
    <property type="entry name" value="FA_desaturase_dom"/>
</dbReference>
<feature type="transmembrane region" description="Helical" evidence="1">
    <location>
        <begin position="241"/>
        <end position="263"/>
    </location>
</feature>
<evidence type="ECO:0000259" key="2">
    <source>
        <dbReference type="Pfam" id="PF00487"/>
    </source>
</evidence>
<evidence type="ECO:0000313" key="3">
    <source>
        <dbReference type="EMBL" id="CRX38051.1"/>
    </source>
</evidence>
<dbReference type="GO" id="GO:0016020">
    <property type="term" value="C:membrane"/>
    <property type="evidence" value="ECO:0007669"/>
    <property type="project" value="TreeGrafter"/>
</dbReference>
<feature type="transmembrane region" description="Helical" evidence="1">
    <location>
        <begin position="77"/>
        <end position="100"/>
    </location>
</feature>
<keyword evidence="3" id="KW-0560">Oxidoreductase</keyword>
<evidence type="ECO:0000313" key="4">
    <source>
        <dbReference type="Proteomes" id="UP000220251"/>
    </source>
</evidence>
<dbReference type="EMBL" id="CWGJ01000011">
    <property type="protein sequence ID" value="CRX38051.1"/>
    <property type="molecule type" value="Genomic_DNA"/>
</dbReference>
<organism evidence="3 4">
    <name type="scientific">Estrella lausannensis</name>
    <dbReference type="NCBI Taxonomy" id="483423"/>
    <lineage>
        <taxon>Bacteria</taxon>
        <taxon>Pseudomonadati</taxon>
        <taxon>Chlamydiota</taxon>
        <taxon>Chlamydiia</taxon>
        <taxon>Parachlamydiales</taxon>
        <taxon>Candidatus Criblamydiaceae</taxon>
        <taxon>Estrella</taxon>
    </lineage>
</organism>
<feature type="transmembrane region" description="Helical" evidence="1">
    <location>
        <begin position="212"/>
        <end position="234"/>
    </location>
</feature>
<dbReference type="EC" id="1.14.19.3" evidence="3"/>
<dbReference type="OrthoDB" id="9792534at2"/>